<dbReference type="AlphaFoldDB" id="A0AA86RHE8"/>
<proteinExistence type="predicted"/>
<reference evidence="1" key="1">
    <citation type="submission" date="2023-06" db="EMBL/GenBank/DDBJ databases">
        <authorList>
            <person name="Kurt Z."/>
        </authorList>
    </citation>
    <scope>NUCLEOTIDE SEQUENCE</scope>
</reference>
<evidence type="ECO:0000313" key="1">
    <source>
        <dbReference type="EMBL" id="CAI9974376.1"/>
    </source>
</evidence>
<dbReference type="EMBL" id="CATOUU010001143">
    <property type="protein sequence ID" value="CAI9974376.1"/>
    <property type="molecule type" value="Genomic_DNA"/>
</dbReference>
<reference evidence="2 3" key="2">
    <citation type="submission" date="2024-07" db="EMBL/GenBank/DDBJ databases">
        <authorList>
            <person name="Akdeniz Z."/>
        </authorList>
    </citation>
    <scope>NUCLEOTIDE SEQUENCE [LARGE SCALE GENOMIC DNA]</scope>
</reference>
<evidence type="ECO:0000313" key="3">
    <source>
        <dbReference type="Proteomes" id="UP001642409"/>
    </source>
</evidence>
<dbReference type="EMBL" id="CAXDID020000763">
    <property type="protein sequence ID" value="CAL6113359.1"/>
    <property type="molecule type" value="Genomic_DNA"/>
</dbReference>
<evidence type="ECO:0000313" key="2">
    <source>
        <dbReference type="EMBL" id="CAL6113359.1"/>
    </source>
</evidence>
<accession>A0AA86RHE8</accession>
<gene>
    <name evidence="1" type="ORF">HINF_LOCUS62021</name>
    <name evidence="2" type="ORF">HINF_LOCUS77471</name>
</gene>
<name>A0AA86RHE8_9EUKA</name>
<sequence length="116" mass="12962">MHVLFNESGKEFVVVHLQTPLINVEPVGQVHVLEELVEFVPQTHTPLTGKAFVVEHLQTPLTKVEPVGHTQEVLVLVALTPQTQILSLIKAFVVQQEQLLKFEFGREPAAQQQSPL</sequence>
<organism evidence="1">
    <name type="scientific">Hexamita inflata</name>
    <dbReference type="NCBI Taxonomy" id="28002"/>
    <lineage>
        <taxon>Eukaryota</taxon>
        <taxon>Metamonada</taxon>
        <taxon>Diplomonadida</taxon>
        <taxon>Hexamitidae</taxon>
        <taxon>Hexamitinae</taxon>
        <taxon>Hexamita</taxon>
    </lineage>
</organism>
<keyword evidence="3" id="KW-1185">Reference proteome</keyword>
<dbReference type="Proteomes" id="UP001642409">
    <property type="component" value="Unassembled WGS sequence"/>
</dbReference>
<comment type="caution">
    <text evidence="1">The sequence shown here is derived from an EMBL/GenBank/DDBJ whole genome shotgun (WGS) entry which is preliminary data.</text>
</comment>
<protein>
    <submittedName>
        <fullName evidence="2">Hypothetical_protein</fullName>
    </submittedName>
</protein>